<gene>
    <name evidence="2" type="ORF">H9874_09300</name>
</gene>
<sequence length="98" mass="11165">MAQLVRLKHAQSGVVKSGFYGFSWTTLFFSGFPAIFRGDLLTGVIVLVLSASSFWIVAVIWAFLYNRVYTTRLLEQGYVFDDAPRNVERAKRALRIQD</sequence>
<name>A0A9D1R0P7_9BACT</name>
<keyword evidence="1" id="KW-0812">Transmembrane</keyword>
<evidence type="ECO:0000256" key="1">
    <source>
        <dbReference type="SAM" id="Phobius"/>
    </source>
</evidence>
<keyword evidence="1" id="KW-1133">Transmembrane helix</keyword>
<feature type="transmembrane region" description="Helical" evidence="1">
    <location>
        <begin position="42"/>
        <end position="64"/>
    </location>
</feature>
<keyword evidence="1" id="KW-0472">Membrane</keyword>
<evidence type="ECO:0000313" key="2">
    <source>
        <dbReference type="EMBL" id="HIW79323.1"/>
    </source>
</evidence>
<dbReference type="EMBL" id="DXGI01000352">
    <property type="protein sequence ID" value="HIW79323.1"/>
    <property type="molecule type" value="Genomic_DNA"/>
</dbReference>
<reference evidence="2" key="1">
    <citation type="journal article" date="2021" name="PeerJ">
        <title>Extensive microbial diversity within the chicken gut microbiome revealed by metagenomics and culture.</title>
        <authorList>
            <person name="Gilroy R."/>
            <person name="Ravi A."/>
            <person name="Getino M."/>
            <person name="Pursley I."/>
            <person name="Horton D.L."/>
            <person name="Alikhan N.F."/>
            <person name="Baker D."/>
            <person name="Gharbi K."/>
            <person name="Hall N."/>
            <person name="Watson M."/>
            <person name="Adriaenssens E.M."/>
            <person name="Foster-Nyarko E."/>
            <person name="Jarju S."/>
            <person name="Secka A."/>
            <person name="Antonio M."/>
            <person name="Oren A."/>
            <person name="Chaudhuri R.R."/>
            <person name="La Ragione R."/>
            <person name="Hildebrand F."/>
            <person name="Pallen M.J."/>
        </authorList>
    </citation>
    <scope>NUCLEOTIDE SEQUENCE</scope>
    <source>
        <strain evidence="2">ChiSxjej5B17-1746</strain>
    </source>
</reference>
<protein>
    <recommendedName>
        <fullName evidence="4">HrgC protein</fullName>
    </recommendedName>
</protein>
<feature type="transmembrane region" description="Helical" evidence="1">
    <location>
        <begin position="18"/>
        <end position="36"/>
    </location>
</feature>
<dbReference type="AlphaFoldDB" id="A0A9D1R0P7"/>
<evidence type="ECO:0008006" key="4">
    <source>
        <dbReference type="Google" id="ProtNLM"/>
    </source>
</evidence>
<reference evidence="2" key="2">
    <citation type="submission" date="2021-04" db="EMBL/GenBank/DDBJ databases">
        <authorList>
            <person name="Gilroy R."/>
        </authorList>
    </citation>
    <scope>NUCLEOTIDE SEQUENCE</scope>
    <source>
        <strain evidence="2">ChiSxjej5B17-1746</strain>
    </source>
</reference>
<proteinExistence type="predicted"/>
<accession>A0A9D1R0P7</accession>
<dbReference type="Proteomes" id="UP000824264">
    <property type="component" value="Unassembled WGS sequence"/>
</dbReference>
<organism evidence="2 3">
    <name type="scientific">Candidatus Bilophila faecipullorum</name>
    <dbReference type="NCBI Taxonomy" id="2838482"/>
    <lineage>
        <taxon>Bacteria</taxon>
        <taxon>Pseudomonadati</taxon>
        <taxon>Thermodesulfobacteriota</taxon>
        <taxon>Desulfovibrionia</taxon>
        <taxon>Desulfovibrionales</taxon>
        <taxon>Desulfovibrionaceae</taxon>
        <taxon>Bilophila</taxon>
    </lineage>
</organism>
<evidence type="ECO:0000313" key="3">
    <source>
        <dbReference type="Proteomes" id="UP000824264"/>
    </source>
</evidence>
<comment type="caution">
    <text evidence="2">The sequence shown here is derived from an EMBL/GenBank/DDBJ whole genome shotgun (WGS) entry which is preliminary data.</text>
</comment>